<dbReference type="InterPro" id="IPR050055">
    <property type="entry name" value="EF-Tu_GTPase"/>
</dbReference>
<dbReference type="Gene3D" id="3.40.50.300">
    <property type="entry name" value="P-loop containing nucleotide triphosphate hydrolases"/>
    <property type="match status" value="1"/>
</dbReference>
<evidence type="ECO:0000256" key="3">
    <source>
        <dbReference type="ARBA" id="ARBA00004123"/>
    </source>
</evidence>
<evidence type="ECO:0000313" key="19">
    <source>
        <dbReference type="EMBL" id="KAK2721696.1"/>
    </source>
</evidence>
<dbReference type="CDD" id="cd01889">
    <property type="entry name" value="SelB_euk"/>
    <property type="match status" value="1"/>
</dbReference>
<protein>
    <recommendedName>
        <fullName evidence="5">Selenocysteine-specific elongation factor</fullName>
    </recommendedName>
    <alternativeName>
        <fullName evidence="17">Elongation factor sec</fullName>
    </alternativeName>
    <alternativeName>
        <fullName evidence="16">Eukaryotic elongation factor, selenocysteine-tRNA-specific</fullName>
    </alternativeName>
</protein>
<dbReference type="GO" id="GO:0001514">
    <property type="term" value="P:selenocysteine incorporation"/>
    <property type="evidence" value="ECO:0007669"/>
    <property type="project" value="TreeGrafter"/>
</dbReference>
<sequence>MDVINFNIGILGHVDSGKTSLSKALSTIGSTASFDKNPQSVERGITLDLGFSSFFMDVPGHLRSQTAASKFQITVVDCPGHASLIKTIIGGAQIIDAMVLVIDAIKGFQTQTAECLVIGEITCDKMLIVINKVDLYPKDKRSLMIEKMKKKISLTLQKTKFKDALIVPVSAKPNENENDPIGINELLEEMKNFLFIPKRLGNGPFIMAVDHCFSLKGQGTVMTGTILSGSVALGDTIEVPTLQVTKKVKTIQMFKKPVEKAIQGDRIGMCVTQLEAKSFERGIVTSTGVAVLAYAGIMKVKRIPYYKQEIRTNSKMHVTMGHDTCMATVSFFGLYGAKGMEESFDYDKEYVHQNHLLDTVKLRADESNDTAIPGTQFCLLEFEKPLFVIPNSLTITSKFDTDIHTNTCRLAFYGRLSEIFHSDQYRTKELPKLKVYKTKQKEGVIERLVNEQEVIVKDLFKKETNVDLFTGLKVKLSTGEDGLIEGSFGKSGKVKVRVPGCLSSDTQAKLKTTKKKEKVELETEAKNEVVNVYLNFKRFSYDQRKKILQ</sequence>
<keyword evidence="6" id="KW-0488">Methylation</keyword>
<dbReference type="GO" id="GO:0003746">
    <property type="term" value="F:translation elongation factor activity"/>
    <property type="evidence" value="ECO:0007669"/>
    <property type="project" value="TreeGrafter"/>
</dbReference>
<dbReference type="CDD" id="cd03696">
    <property type="entry name" value="SelB_II"/>
    <property type="match status" value="1"/>
</dbReference>
<dbReference type="AlphaFoldDB" id="A0AA88ICI7"/>
<dbReference type="Pfam" id="PF00009">
    <property type="entry name" value="GTP_EFTU"/>
    <property type="match status" value="1"/>
</dbReference>
<dbReference type="Pfam" id="PF21131">
    <property type="entry name" value="eEFSec_4th"/>
    <property type="match status" value="1"/>
</dbReference>
<dbReference type="Pfam" id="PF21208">
    <property type="entry name" value="euk_SelB_III"/>
    <property type="match status" value="1"/>
</dbReference>
<evidence type="ECO:0000256" key="10">
    <source>
        <dbReference type="ARBA" id="ARBA00022801"/>
    </source>
</evidence>
<reference evidence="19" key="1">
    <citation type="submission" date="2023-07" db="EMBL/GenBank/DDBJ databases">
        <title>Chromosome-level genome assembly of Artemia franciscana.</title>
        <authorList>
            <person name="Jo E."/>
        </authorList>
    </citation>
    <scope>NUCLEOTIDE SEQUENCE</scope>
    <source>
        <tissue evidence="19">Whole body</tissue>
    </source>
</reference>
<proteinExistence type="predicted"/>
<dbReference type="InterPro" id="IPR004161">
    <property type="entry name" value="EFTu-like_2"/>
</dbReference>
<evidence type="ECO:0000256" key="11">
    <source>
        <dbReference type="ARBA" id="ARBA00022917"/>
    </source>
</evidence>
<comment type="subcellular location">
    <subcellularLocation>
        <location evidence="4">Cytoplasm</location>
    </subcellularLocation>
    <subcellularLocation>
        <location evidence="3">Nucleus</location>
    </subcellularLocation>
</comment>
<keyword evidence="8" id="KW-0597">Phosphoprotein</keyword>
<evidence type="ECO:0000256" key="9">
    <source>
        <dbReference type="ARBA" id="ARBA00022741"/>
    </source>
</evidence>
<gene>
    <name evidence="19" type="ORF">QYM36_003864</name>
</gene>
<evidence type="ECO:0000256" key="17">
    <source>
        <dbReference type="ARBA" id="ARBA00082387"/>
    </source>
</evidence>
<dbReference type="Proteomes" id="UP001187531">
    <property type="component" value="Unassembled WGS sequence"/>
</dbReference>
<dbReference type="Pfam" id="PF03144">
    <property type="entry name" value="GTP_EFTU_D2"/>
    <property type="match status" value="1"/>
</dbReference>
<keyword evidence="11" id="KW-0648">Protein biosynthesis</keyword>
<comment type="cofactor">
    <cofactor evidence="1">
        <name>Mn(2+)</name>
        <dbReference type="ChEBI" id="CHEBI:29035"/>
    </cofactor>
</comment>
<feature type="domain" description="Tr-type G" evidence="18">
    <location>
        <begin position="3"/>
        <end position="198"/>
    </location>
</feature>
<dbReference type="InterPro" id="IPR049394">
    <property type="entry name" value="eEFSec_C"/>
</dbReference>
<evidence type="ECO:0000256" key="4">
    <source>
        <dbReference type="ARBA" id="ARBA00004496"/>
    </source>
</evidence>
<evidence type="ECO:0000256" key="7">
    <source>
        <dbReference type="ARBA" id="ARBA00022490"/>
    </source>
</evidence>
<keyword evidence="9" id="KW-0547">Nucleotide-binding</keyword>
<evidence type="ECO:0000256" key="14">
    <source>
        <dbReference type="ARBA" id="ARBA00049117"/>
    </source>
</evidence>
<organism evidence="19 20">
    <name type="scientific">Artemia franciscana</name>
    <name type="common">Brine shrimp</name>
    <name type="synonym">Artemia sanfranciscana</name>
    <dbReference type="NCBI Taxonomy" id="6661"/>
    <lineage>
        <taxon>Eukaryota</taxon>
        <taxon>Metazoa</taxon>
        <taxon>Ecdysozoa</taxon>
        <taxon>Arthropoda</taxon>
        <taxon>Crustacea</taxon>
        <taxon>Branchiopoda</taxon>
        <taxon>Anostraca</taxon>
        <taxon>Artemiidae</taxon>
        <taxon>Artemia</taxon>
    </lineage>
</organism>
<evidence type="ECO:0000256" key="8">
    <source>
        <dbReference type="ARBA" id="ARBA00022553"/>
    </source>
</evidence>
<evidence type="ECO:0000259" key="18">
    <source>
        <dbReference type="PROSITE" id="PS51722"/>
    </source>
</evidence>
<dbReference type="PROSITE" id="PS51722">
    <property type="entry name" value="G_TR_2"/>
    <property type="match status" value="1"/>
</dbReference>
<comment type="caution">
    <text evidence="19">The sequence shown here is derived from an EMBL/GenBank/DDBJ whole genome shotgun (WGS) entry which is preliminary data.</text>
</comment>
<evidence type="ECO:0000256" key="5">
    <source>
        <dbReference type="ARBA" id="ARBA00015953"/>
    </source>
</evidence>
<evidence type="ECO:0000313" key="20">
    <source>
        <dbReference type="Proteomes" id="UP001187531"/>
    </source>
</evidence>
<evidence type="ECO:0000256" key="1">
    <source>
        <dbReference type="ARBA" id="ARBA00001936"/>
    </source>
</evidence>
<dbReference type="Gene3D" id="2.40.30.10">
    <property type="entry name" value="Translation factors"/>
    <property type="match status" value="2"/>
</dbReference>
<comment type="catalytic activity">
    <reaction evidence="14">
        <text>GTP + H2O = GDP + phosphate + H(+)</text>
        <dbReference type="Rhea" id="RHEA:19669"/>
        <dbReference type="ChEBI" id="CHEBI:15377"/>
        <dbReference type="ChEBI" id="CHEBI:15378"/>
        <dbReference type="ChEBI" id="CHEBI:37565"/>
        <dbReference type="ChEBI" id="CHEBI:43474"/>
        <dbReference type="ChEBI" id="CHEBI:58189"/>
    </reaction>
    <physiologicalReaction direction="left-to-right" evidence="14">
        <dbReference type="Rhea" id="RHEA:19670"/>
    </physiologicalReaction>
</comment>
<keyword evidence="12" id="KW-0342">GTP-binding</keyword>
<comment type="function">
    <text evidence="15">Translation factor required for the incorporation of the rare amino acid selenocysteine encoded by UGA codons. Replaces the eRF1-eRF3-GTP ternary complex for the insertion of selenocysteine directed by the UGA codon. Insertion of selenocysteine at UGA codons is mediated by SECISBP2 and EEFSEC: SECISBP2 (1) specifically binds the SECIS sequence once the 80S ribosome encounters an in-frame UGA codon and (2) contacts the RPS27A/eS31 of the 40S ribosome before ribosome stalling. (3) GTP-bound EEFSEC then delivers selenocysteinyl-tRNA(Sec) to the 80S ribosome and adopts a preaccommodated state conformation. (4) After GTP hydrolysis, EEFSEC dissociates from the assembly, selenocysteinyl-tRNA(Sec) accommodates, and peptide bond synthesis and selenoprotein elongation occur.</text>
</comment>
<dbReference type="EMBL" id="JAVRJZ010000006">
    <property type="protein sequence ID" value="KAK2721696.1"/>
    <property type="molecule type" value="Genomic_DNA"/>
</dbReference>
<dbReference type="InterPro" id="IPR009000">
    <property type="entry name" value="Transl_B-barrel_sf"/>
</dbReference>
<keyword evidence="10" id="KW-0378">Hydrolase</keyword>
<dbReference type="GO" id="GO:0005525">
    <property type="term" value="F:GTP binding"/>
    <property type="evidence" value="ECO:0007669"/>
    <property type="project" value="UniProtKB-KW"/>
</dbReference>
<keyword evidence="7" id="KW-0963">Cytoplasm</keyword>
<dbReference type="PANTHER" id="PTHR43721:SF11">
    <property type="entry name" value="SELENOCYSTEINE-SPECIFIC ELONGATION FACTOR"/>
    <property type="match status" value="1"/>
</dbReference>
<dbReference type="InterPro" id="IPR000795">
    <property type="entry name" value="T_Tr_GTP-bd_dom"/>
</dbReference>
<dbReference type="PANTHER" id="PTHR43721">
    <property type="entry name" value="ELONGATION FACTOR TU-RELATED"/>
    <property type="match status" value="1"/>
</dbReference>
<name>A0AA88ICI7_ARTSF</name>
<dbReference type="CDD" id="cd04094">
    <property type="entry name" value="eSelB_III"/>
    <property type="match status" value="1"/>
</dbReference>
<dbReference type="PRINTS" id="PR00315">
    <property type="entry name" value="ELONGATNFCT"/>
</dbReference>
<keyword evidence="20" id="KW-1185">Reference proteome</keyword>
<dbReference type="GO" id="GO:0003924">
    <property type="term" value="F:GTPase activity"/>
    <property type="evidence" value="ECO:0007669"/>
    <property type="project" value="InterPro"/>
</dbReference>
<dbReference type="GO" id="GO:0005737">
    <property type="term" value="C:cytoplasm"/>
    <property type="evidence" value="ECO:0007669"/>
    <property type="project" value="UniProtKB-SubCell"/>
</dbReference>
<dbReference type="InterPro" id="IPR049393">
    <property type="entry name" value="eEFSec_III"/>
</dbReference>
<keyword evidence="13" id="KW-0539">Nucleus</keyword>
<evidence type="ECO:0000256" key="6">
    <source>
        <dbReference type="ARBA" id="ARBA00022481"/>
    </source>
</evidence>
<accession>A0AA88ICI7</accession>
<evidence type="ECO:0000256" key="2">
    <source>
        <dbReference type="ARBA" id="ARBA00001946"/>
    </source>
</evidence>
<dbReference type="InterPro" id="IPR027417">
    <property type="entry name" value="P-loop_NTPase"/>
</dbReference>
<dbReference type="FunFam" id="3.40.50.300:FF:000900">
    <property type="entry name" value="Eukaryotic elongation factor, selenocysteine-tRNA-specific"/>
    <property type="match status" value="1"/>
</dbReference>
<dbReference type="SUPFAM" id="SSF52540">
    <property type="entry name" value="P-loop containing nucleoside triphosphate hydrolases"/>
    <property type="match status" value="1"/>
</dbReference>
<evidence type="ECO:0000256" key="16">
    <source>
        <dbReference type="ARBA" id="ARBA00076506"/>
    </source>
</evidence>
<dbReference type="FunFam" id="2.40.30.10:FF:000052">
    <property type="entry name" value="Selenocysteine-specific elongation factor EF-Sec"/>
    <property type="match status" value="1"/>
</dbReference>
<dbReference type="SUPFAM" id="SSF50447">
    <property type="entry name" value="Translation proteins"/>
    <property type="match status" value="1"/>
</dbReference>
<comment type="cofactor">
    <cofactor evidence="2">
        <name>Mg(2+)</name>
        <dbReference type="ChEBI" id="CHEBI:18420"/>
    </cofactor>
</comment>
<dbReference type="GO" id="GO:0005634">
    <property type="term" value="C:nucleus"/>
    <property type="evidence" value="ECO:0007669"/>
    <property type="project" value="UniProtKB-SubCell"/>
</dbReference>
<evidence type="ECO:0000256" key="13">
    <source>
        <dbReference type="ARBA" id="ARBA00023242"/>
    </source>
</evidence>
<evidence type="ECO:0000256" key="15">
    <source>
        <dbReference type="ARBA" id="ARBA00054716"/>
    </source>
</evidence>
<evidence type="ECO:0000256" key="12">
    <source>
        <dbReference type="ARBA" id="ARBA00023134"/>
    </source>
</evidence>